<gene>
    <name evidence="1" type="ORF">S12H4_33807</name>
</gene>
<accession>X1T6T6</accession>
<sequence length="125" mass="15027">MENGFLDRRQHTLLRDDAREFLKHRGRRGERPFDLVVVDPPTFSRSTRQLQDWDVQRDYADLLQAVADNLNTGGIVYFSTNYRRFKFDEKLLANTYDIYEISRKTVPEDFRNARIHRSWKFVKKA</sequence>
<reference evidence="1" key="1">
    <citation type="journal article" date="2014" name="Front. Microbiol.">
        <title>High frequency of phylogenetically diverse reductive dehalogenase-homologous genes in deep subseafloor sedimentary metagenomes.</title>
        <authorList>
            <person name="Kawai M."/>
            <person name="Futagami T."/>
            <person name="Toyoda A."/>
            <person name="Takaki Y."/>
            <person name="Nishi S."/>
            <person name="Hori S."/>
            <person name="Arai W."/>
            <person name="Tsubouchi T."/>
            <person name="Morono Y."/>
            <person name="Uchiyama I."/>
            <person name="Ito T."/>
            <person name="Fujiyama A."/>
            <person name="Inagaki F."/>
            <person name="Takami H."/>
        </authorList>
    </citation>
    <scope>NUCLEOTIDE SEQUENCE</scope>
    <source>
        <strain evidence="1">Expedition CK06-06</strain>
    </source>
</reference>
<proteinExistence type="predicted"/>
<evidence type="ECO:0000313" key="1">
    <source>
        <dbReference type="EMBL" id="GAJ01053.1"/>
    </source>
</evidence>
<dbReference type="EMBL" id="BARW01019954">
    <property type="protein sequence ID" value="GAJ01053.1"/>
    <property type="molecule type" value="Genomic_DNA"/>
</dbReference>
<comment type="caution">
    <text evidence="1">The sequence shown here is derived from an EMBL/GenBank/DDBJ whole genome shotgun (WGS) entry which is preliminary data.</text>
</comment>
<dbReference type="SUPFAM" id="SSF53335">
    <property type="entry name" value="S-adenosyl-L-methionine-dependent methyltransferases"/>
    <property type="match status" value="1"/>
</dbReference>
<organism evidence="1">
    <name type="scientific">marine sediment metagenome</name>
    <dbReference type="NCBI Taxonomy" id="412755"/>
    <lineage>
        <taxon>unclassified sequences</taxon>
        <taxon>metagenomes</taxon>
        <taxon>ecological metagenomes</taxon>
    </lineage>
</organism>
<dbReference type="PANTHER" id="PTHR43042:SF3">
    <property type="entry name" value="RIBOSOMAL RNA LARGE SUBUNIT METHYLTRANSFERASE YWBD-RELATED"/>
    <property type="match status" value="1"/>
</dbReference>
<dbReference type="InterPro" id="IPR029063">
    <property type="entry name" value="SAM-dependent_MTases_sf"/>
</dbReference>
<dbReference type="Gene3D" id="3.40.50.150">
    <property type="entry name" value="Vaccinia Virus protein VP39"/>
    <property type="match status" value="1"/>
</dbReference>
<feature type="non-terminal residue" evidence="1">
    <location>
        <position position="125"/>
    </location>
</feature>
<dbReference type="PANTHER" id="PTHR43042">
    <property type="entry name" value="SAM-DEPENDENT METHYLTRANSFERASE"/>
    <property type="match status" value="1"/>
</dbReference>
<name>X1T6T6_9ZZZZ</name>
<dbReference type="CDD" id="cd02440">
    <property type="entry name" value="AdoMet_MTases"/>
    <property type="match status" value="1"/>
</dbReference>
<protein>
    <recommendedName>
        <fullName evidence="2">S-adenosylmethionine-dependent methyltransferase domain-containing protein</fullName>
    </recommendedName>
</protein>
<dbReference type="AlphaFoldDB" id="X1T6T6"/>
<evidence type="ECO:0008006" key="2">
    <source>
        <dbReference type="Google" id="ProtNLM"/>
    </source>
</evidence>